<protein>
    <submittedName>
        <fullName evidence="2">Uncharacterized protein</fullName>
    </submittedName>
</protein>
<feature type="transmembrane region" description="Helical" evidence="1">
    <location>
        <begin position="13"/>
        <end position="31"/>
    </location>
</feature>
<evidence type="ECO:0000313" key="3">
    <source>
        <dbReference type="Proteomes" id="UP000070366"/>
    </source>
</evidence>
<evidence type="ECO:0000256" key="1">
    <source>
        <dbReference type="SAM" id="Phobius"/>
    </source>
</evidence>
<keyword evidence="1" id="KW-1133">Transmembrane helix</keyword>
<dbReference type="AlphaFoldDB" id="A0A136Q3V6"/>
<dbReference type="STRING" id="626937.HMPREF3293_01795"/>
<dbReference type="EMBL" id="LSZW01000062">
    <property type="protein sequence ID" value="KXK65206.1"/>
    <property type="molecule type" value="Genomic_DNA"/>
</dbReference>
<keyword evidence="1" id="KW-0472">Membrane</keyword>
<name>A0A136Q3V6_9FIRM</name>
<organism evidence="2 3">
    <name type="scientific">Christensenella minuta</name>
    <dbReference type="NCBI Taxonomy" id="626937"/>
    <lineage>
        <taxon>Bacteria</taxon>
        <taxon>Bacillati</taxon>
        <taxon>Bacillota</taxon>
        <taxon>Clostridia</taxon>
        <taxon>Christensenellales</taxon>
        <taxon>Christensenellaceae</taxon>
        <taxon>Christensenella</taxon>
    </lineage>
</organism>
<dbReference type="Proteomes" id="UP000070366">
    <property type="component" value="Unassembled WGS sequence"/>
</dbReference>
<evidence type="ECO:0000313" key="2">
    <source>
        <dbReference type="EMBL" id="KXK65206.1"/>
    </source>
</evidence>
<keyword evidence="1" id="KW-0812">Transmembrane</keyword>
<sequence length="76" mass="8878">MVPLGTPLPTKRIFGYVFCFCYAVFRHFISIKRNGISALIKELLINYSKNEKTKSFKKVYTQKIVQQAVDIEIYNL</sequence>
<comment type="caution">
    <text evidence="2">The sequence shown here is derived from an EMBL/GenBank/DDBJ whole genome shotgun (WGS) entry which is preliminary data.</text>
</comment>
<reference evidence="2 3" key="1">
    <citation type="submission" date="2016-02" db="EMBL/GenBank/DDBJ databases">
        <authorList>
            <person name="Wen L."/>
            <person name="He K."/>
            <person name="Yang H."/>
        </authorList>
    </citation>
    <scope>NUCLEOTIDE SEQUENCE [LARGE SCALE GENOMIC DNA]</scope>
    <source>
        <strain evidence="2 3">DSM 22607</strain>
    </source>
</reference>
<proteinExistence type="predicted"/>
<gene>
    <name evidence="2" type="ORF">HMPREF3293_01795</name>
</gene>
<accession>A0A136Q3V6</accession>
<keyword evidence="3" id="KW-1185">Reference proteome</keyword>